<reference evidence="3" key="1">
    <citation type="submission" date="2023-05" db="EMBL/GenBank/DDBJ databases">
        <title>Nepenthes gracilis genome sequencing.</title>
        <authorList>
            <person name="Fukushima K."/>
        </authorList>
    </citation>
    <scope>NUCLEOTIDE SEQUENCE</scope>
    <source>
        <strain evidence="3">SING2019-196</strain>
    </source>
</reference>
<dbReference type="PANTHER" id="PTHR13690">
    <property type="entry name" value="TRANSCRIPTION FACTOR POSF21-RELATED"/>
    <property type="match status" value="1"/>
</dbReference>
<dbReference type="Gene3D" id="1.20.5.170">
    <property type="match status" value="1"/>
</dbReference>
<evidence type="ECO:0000313" key="4">
    <source>
        <dbReference type="Proteomes" id="UP001279734"/>
    </source>
</evidence>
<dbReference type="EMBL" id="BSYO01000019">
    <property type="protein sequence ID" value="GMH18204.1"/>
    <property type="molecule type" value="Genomic_DNA"/>
</dbReference>
<protein>
    <recommendedName>
        <fullName evidence="5">Transcription factor PosF21</fullName>
    </recommendedName>
</protein>
<evidence type="ECO:0008006" key="5">
    <source>
        <dbReference type="Google" id="ProtNLM"/>
    </source>
</evidence>
<name>A0AAD3SW99_NEPGR</name>
<dbReference type="GO" id="GO:0005634">
    <property type="term" value="C:nucleus"/>
    <property type="evidence" value="ECO:0007669"/>
    <property type="project" value="TreeGrafter"/>
</dbReference>
<dbReference type="AlphaFoldDB" id="A0AAD3SW99"/>
<dbReference type="GO" id="GO:0003700">
    <property type="term" value="F:DNA-binding transcription factor activity"/>
    <property type="evidence" value="ECO:0007669"/>
    <property type="project" value="TreeGrafter"/>
</dbReference>
<keyword evidence="1" id="KW-0175">Coiled coil</keyword>
<feature type="region of interest" description="Disordered" evidence="2">
    <location>
        <begin position="122"/>
        <end position="176"/>
    </location>
</feature>
<evidence type="ECO:0000256" key="2">
    <source>
        <dbReference type="SAM" id="MobiDB-lite"/>
    </source>
</evidence>
<accession>A0AAD3SW99</accession>
<dbReference type="Proteomes" id="UP001279734">
    <property type="component" value="Unassembled WGS sequence"/>
</dbReference>
<evidence type="ECO:0000313" key="3">
    <source>
        <dbReference type="EMBL" id="GMH18204.1"/>
    </source>
</evidence>
<evidence type="ECO:0000256" key="1">
    <source>
        <dbReference type="SAM" id="Coils"/>
    </source>
</evidence>
<comment type="caution">
    <text evidence="3">The sequence shown here is derived from an EMBL/GenBank/DDBJ whole genome shotgun (WGS) entry which is preliminary data.</text>
</comment>
<organism evidence="3 4">
    <name type="scientific">Nepenthes gracilis</name>
    <name type="common">Slender pitcher plant</name>
    <dbReference type="NCBI Taxonomy" id="150966"/>
    <lineage>
        <taxon>Eukaryota</taxon>
        <taxon>Viridiplantae</taxon>
        <taxon>Streptophyta</taxon>
        <taxon>Embryophyta</taxon>
        <taxon>Tracheophyta</taxon>
        <taxon>Spermatophyta</taxon>
        <taxon>Magnoliopsida</taxon>
        <taxon>eudicotyledons</taxon>
        <taxon>Gunneridae</taxon>
        <taxon>Pentapetalae</taxon>
        <taxon>Caryophyllales</taxon>
        <taxon>Nepenthaceae</taxon>
        <taxon>Nepenthes</taxon>
    </lineage>
</organism>
<proteinExistence type="predicted"/>
<keyword evidence="4" id="KW-1185">Reference proteome</keyword>
<feature type="compositionally biased region" description="Low complexity" evidence="2">
    <location>
        <begin position="122"/>
        <end position="146"/>
    </location>
</feature>
<feature type="coiled-coil region" evidence="1">
    <location>
        <begin position="4"/>
        <end position="66"/>
    </location>
</feature>
<dbReference type="PANTHER" id="PTHR13690:SF124">
    <property type="entry name" value="TRANSCRIPTION FACTOR RF2A"/>
    <property type="match status" value="1"/>
</dbReference>
<gene>
    <name evidence="3" type="ORF">Nepgr_020045</name>
</gene>
<sequence length="176" mass="19904">MRYIAELERKVQTLQTEATSLSAQLTILQRDTNSLAAENSELKLRLQSMEQQVHLQDALNDTLKEEIHHLKILTGQTNLNGGPMMKFPSSSYRGSQPLYPSNQAMQTLLTAQQLQQLQIHSQNPQHQLHQLQQHAQQEQPQQQQQLTEDLKISGGSMLASSQKENASDLRTPVSKD</sequence>